<evidence type="ECO:0008006" key="3">
    <source>
        <dbReference type="Google" id="ProtNLM"/>
    </source>
</evidence>
<evidence type="ECO:0000313" key="2">
    <source>
        <dbReference type="Proteomes" id="UP000242205"/>
    </source>
</evidence>
<keyword evidence="2" id="KW-1185">Reference proteome</keyword>
<reference evidence="1 2" key="1">
    <citation type="submission" date="2018-01" db="EMBL/GenBank/DDBJ databases">
        <authorList>
            <person name="Fu G.-Y."/>
        </authorList>
    </citation>
    <scope>NUCLEOTIDE SEQUENCE [LARGE SCALE GENOMIC DNA]</scope>
    <source>
        <strain evidence="1 2">SY39</strain>
    </source>
</reference>
<dbReference type="RefSeq" id="WP_102246213.1">
    <property type="nucleotide sequence ID" value="NZ_CP025682.1"/>
</dbReference>
<dbReference type="KEGG" id="atw:C0099_03800"/>
<name>A0A2I6S4G0_9RHOO</name>
<accession>A0A2I6S4G0</accession>
<evidence type="ECO:0000313" key="1">
    <source>
        <dbReference type="EMBL" id="AUN94141.1"/>
    </source>
</evidence>
<gene>
    <name evidence="1" type="ORF">C0099_03800</name>
</gene>
<dbReference type="AlphaFoldDB" id="A0A2I6S4G0"/>
<organism evidence="1 2">
    <name type="scientific">Pseudazoarcus pumilus</name>
    <dbReference type="NCBI Taxonomy" id="2067960"/>
    <lineage>
        <taxon>Bacteria</taxon>
        <taxon>Pseudomonadati</taxon>
        <taxon>Pseudomonadota</taxon>
        <taxon>Betaproteobacteria</taxon>
        <taxon>Rhodocyclales</taxon>
        <taxon>Zoogloeaceae</taxon>
        <taxon>Pseudazoarcus</taxon>
    </lineage>
</organism>
<dbReference type="Proteomes" id="UP000242205">
    <property type="component" value="Chromosome"/>
</dbReference>
<sequence>MKKRGEAKLVWFAVQTVLFVRQARRAGGVYQRELKYADAAVSVEYTAQTDLREGSAVRGMIRVCVSAAPPHRRRQRWLHAYLKLCETLADDIMIVTLPPCPVREKLLKRGYVEVSKHSLMLDLRAA</sequence>
<dbReference type="EMBL" id="CP025682">
    <property type="protein sequence ID" value="AUN94141.1"/>
    <property type="molecule type" value="Genomic_DNA"/>
</dbReference>
<dbReference type="OrthoDB" id="9179977at2"/>
<proteinExistence type="predicted"/>
<protein>
    <recommendedName>
        <fullName evidence="3">N-acetyltransferase</fullName>
    </recommendedName>
</protein>